<gene>
    <name evidence="1" type="ORF">PYV00_24135</name>
</gene>
<dbReference type="RefSeq" id="WP_275230904.1">
    <property type="nucleotide sequence ID" value="NZ_JARESE010000122.1"/>
</dbReference>
<sequence length="57" mass="6157">MIDIDVLKRAARDAAGEGRPIELTPACFHQLIAELEAGRRAQAEAGQTFGLPRGVRL</sequence>
<accession>A0ABT5WYG6</accession>
<organism evidence="1 2">
    <name type="scientific">Novosphingobium album</name>
    <name type="common">ex Liu et al. 2023</name>
    <dbReference type="NCBI Taxonomy" id="3031130"/>
    <lineage>
        <taxon>Bacteria</taxon>
        <taxon>Pseudomonadati</taxon>
        <taxon>Pseudomonadota</taxon>
        <taxon>Alphaproteobacteria</taxon>
        <taxon>Sphingomonadales</taxon>
        <taxon>Sphingomonadaceae</taxon>
        <taxon>Novosphingobium</taxon>
    </lineage>
</organism>
<comment type="caution">
    <text evidence="1">The sequence shown here is derived from an EMBL/GenBank/DDBJ whole genome shotgun (WGS) entry which is preliminary data.</text>
</comment>
<dbReference type="EMBL" id="JARESE010000122">
    <property type="protein sequence ID" value="MDE8654788.1"/>
    <property type="molecule type" value="Genomic_DNA"/>
</dbReference>
<protein>
    <submittedName>
        <fullName evidence="1">Uncharacterized protein</fullName>
    </submittedName>
</protein>
<dbReference type="Proteomes" id="UP001216253">
    <property type="component" value="Unassembled WGS sequence"/>
</dbReference>
<name>A0ABT5WYG6_9SPHN</name>
<evidence type="ECO:0000313" key="2">
    <source>
        <dbReference type="Proteomes" id="UP001216253"/>
    </source>
</evidence>
<keyword evidence="2" id="KW-1185">Reference proteome</keyword>
<evidence type="ECO:0000313" key="1">
    <source>
        <dbReference type="EMBL" id="MDE8654788.1"/>
    </source>
</evidence>
<proteinExistence type="predicted"/>
<reference evidence="1 2" key="1">
    <citation type="submission" date="2023-03" db="EMBL/GenBank/DDBJ databases">
        <title>NovoSphingobium album sp. nov. isolated from polycyclic aromatic hydrocarbons- and heavy-metal polluted soil.</title>
        <authorList>
            <person name="Liu Z."/>
            <person name="Wang K."/>
        </authorList>
    </citation>
    <scope>NUCLEOTIDE SEQUENCE [LARGE SCALE GENOMIC DNA]</scope>
    <source>
        <strain evidence="1 2">H3SJ31-1</strain>
    </source>
</reference>